<sequence>MIDALRETQVWLLAAVLLLGAAAKAVDRTAQGPAVLLPVRLRQPFTRLHAALEAVLAAGLMVLSGAAGEVVRAATAALFAVALVALLRLRRRDPELGCGCFGGLSTEPVGWRSLTRCALFLGAAAATVGLPGSGWAALADATPRHGALLAVEAAVVAALSPEIREAWRRLRSPVPCALREVSRGRMLRRLRASGEWRERRHLLVSTEPADTWRHACWWLARFPGRDGERSVDVVFAVEVSGRRPEVRALVADAAVGAVDAGGTG</sequence>
<dbReference type="Pfam" id="PF07291">
    <property type="entry name" value="MauE"/>
    <property type="match status" value="1"/>
</dbReference>
<reference evidence="7" key="1">
    <citation type="journal article" date="2017" name="Acta Aliment.">
        <title>Plant polysaccharide degrading enzyme system of Thermpbifida cellulosilytica TB100 revealed by de novo genome project data.</title>
        <authorList>
            <person name="Toth A."/>
            <person name="Baka E."/>
            <person name="Luzics S."/>
            <person name="Bata-Vidacs I."/>
            <person name="Nagy I."/>
            <person name="Balint B."/>
            <person name="Herceg R."/>
            <person name="Olasz F."/>
            <person name="Wilk T."/>
            <person name="Nagy T."/>
            <person name="Kriszt B."/>
            <person name="Nagy I."/>
            <person name="Kukolya J."/>
        </authorList>
    </citation>
    <scope>NUCLEOTIDE SEQUENCE [LARGE SCALE GENOMIC DNA]</scope>
    <source>
        <strain evidence="7">TB100</strain>
    </source>
</reference>
<evidence type="ECO:0000256" key="2">
    <source>
        <dbReference type="ARBA" id="ARBA00022692"/>
    </source>
</evidence>
<accession>A0A147KLM6</accession>
<proteinExistence type="predicted"/>
<dbReference type="OrthoDB" id="3474716at2"/>
<dbReference type="GO" id="GO:0016020">
    <property type="term" value="C:membrane"/>
    <property type="evidence" value="ECO:0007669"/>
    <property type="project" value="UniProtKB-SubCell"/>
</dbReference>
<evidence type="ECO:0000256" key="4">
    <source>
        <dbReference type="ARBA" id="ARBA00023136"/>
    </source>
</evidence>
<evidence type="ECO:0000259" key="5">
    <source>
        <dbReference type="Pfam" id="PF07291"/>
    </source>
</evidence>
<comment type="subcellular location">
    <subcellularLocation>
        <location evidence="1">Membrane</location>
        <topology evidence="1">Multi-pass membrane protein</topology>
    </subcellularLocation>
</comment>
<keyword evidence="3" id="KW-1133">Transmembrane helix</keyword>
<dbReference type="Proteomes" id="UP000074382">
    <property type="component" value="Unassembled WGS sequence"/>
</dbReference>
<keyword evidence="4" id="KW-0472">Membrane</keyword>
<dbReference type="GO" id="GO:0030416">
    <property type="term" value="P:methylamine metabolic process"/>
    <property type="evidence" value="ECO:0007669"/>
    <property type="project" value="InterPro"/>
</dbReference>
<dbReference type="STRING" id="665004.AC529_03170"/>
<dbReference type="InterPro" id="IPR009908">
    <property type="entry name" value="Methylamine_util_MauE"/>
</dbReference>
<dbReference type="EMBL" id="LGEM01000015">
    <property type="protein sequence ID" value="KUP98153.1"/>
    <property type="molecule type" value="Genomic_DNA"/>
</dbReference>
<keyword evidence="7" id="KW-1185">Reference proteome</keyword>
<dbReference type="AlphaFoldDB" id="A0A147KLM6"/>
<keyword evidence="2" id="KW-0812">Transmembrane</keyword>
<name>A0A147KLM6_THECS</name>
<evidence type="ECO:0000313" key="6">
    <source>
        <dbReference type="EMBL" id="KUP98153.1"/>
    </source>
</evidence>
<protein>
    <recommendedName>
        <fullName evidence="5">Methylamine utilisation protein MauE domain-containing protein</fullName>
    </recommendedName>
</protein>
<dbReference type="RefSeq" id="WP_068756113.1">
    <property type="nucleotide sequence ID" value="NZ_KQ950182.1"/>
</dbReference>
<comment type="caution">
    <text evidence="6">The sequence shown here is derived from an EMBL/GenBank/DDBJ whole genome shotgun (WGS) entry which is preliminary data.</text>
</comment>
<evidence type="ECO:0000256" key="1">
    <source>
        <dbReference type="ARBA" id="ARBA00004141"/>
    </source>
</evidence>
<organism evidence="6 7">
    <name type="scientific">Thermobifida cellulosilytica TB100</name>
    <dbReference type="NCBI Taxonomy" id="665004"/>
    <lineage>
        <taxon>Bacteria</taxon>
        <taxon>Bacillati</taxon>
        <taxon>Actinomycetota</taxon>
        <taxon>Actinomycetes</taxon>
        <taxon>Streptosporangiales</taxon>
        <taxon>Nocardiopsidaceae</taxon>
        <taxon>Thermobifida</taxon>
    </lineage>
</organism>
<evidence type="ECO:0000256" key="3">
    <source>
        <dbReference type="ARBA" id="ARBA00022989"/>
    </source>
</evidence>
<gene>
    <name evidence="6" type="ORF">AC529_03170</name>
</gene>
<dbReference type="PATRIC" id="fig|665004.4.peg.2289"/>
<evidence type="ECO:0000313" key="7">
    <source>
        <dbReference type="Proteomes" id="UP000074382"/>
    </source>
</evidence>
<feature type="domain" description="Methylamine utilisation protein MauE" evidence="5">
    <location>
        <begin position="7"/>
        <end position="126"/>
    </location>
</feature>